<dbReference type="InterPro" id="IPR015795">
    <property type="entry name" value="Pyrv_Knase_C"/>
</dbReference>
<dbReference type="GO" id="GO:0016301">
    <property type="term" value="F:kinase activity"/>
    <property type="evidence" value="ECO:0007669"/>
    <property type="project" value="UniProtKB-KW"/>
</dbReference>
<dbReference type="FunFam" id="2.40.33.10:FF:000001">
    <property type="entry name" value="Pyruvate kinase"/>
    <property type="match status" value="1"/>
</dbReference>
<comment type="cofactor">
    <cofactor evidence="2">
        <name>K(+)</name>
        <dbReference type="ChEBI" id="CHEBI:29103"/>
    </cofactor>
</comment>
<keyword evidence="23" id="KW-1185">Reference proteome</keyword>
<feature type="domain" description="PEP-utilising enzyme mobile" evidence="20">
    <location>
        <begin position="499"/>
        <end position="568"/>
    </location>
</feature>
<reference evidence="22 23" key="1">
    <citation type="submission" date="2016-11" db="EMBL/GenBank/DDBJ databases">
        <authorList>
            <person name="Jaros S."/>
            <person name="Januszkiewicz K."/>
            <person name="Wedrychowicz H."/>
        </authorList>
    </citation>
    <scope>NUCLEOTIDE SEQUENCE [LARGE SCALE GENOMIC DNA]</scope>
    <source>
        <strain evidence="22 23">DSM 14828</strain>
    </source>
</reference>
<evidence type="ECO:0000256" key="6">
    <source>
        <dbReference type="ARBA" id="ARBA00012142"/>
    </source>
</evidence>
<feature type="domain" description="Pyruvate kinase barrel" evidence="19">
    <location>
        <begin position="1"/>
        <end position="323"/>
    </location>
</feature>
<evidence type="ECO:0000259" key="21">
    <source>
        <dbReference type="Pfam" id="PF02887"/>
    </source>
</evidence>
<dbReference type="InterPro" id="IPR015806">
    <property type="entry name" value="Pyrv_Knase_insert_dom_sf"/>
</dbReference>
<dbReference type="Pfam" id="PF00391">
    <property type="entry name" value="PEP-utilizers"/>
    <property type="match status" value="1"/>
</dbReference>
<dbReference type="Gene3D" id="3.20.20.60">
    <property type="entry name" value="Phosphoenolpyruvate-binding domains"/>
    <property type="match status" value="1"/>
</dbReference>
<dbReference type="UniPathway" id="UPA00109">
    <property type="reaction ID" value="UER00188"/>
</dbReference>
<dbReference type="Gene3D" id="2.40.33.10">
    <property type="entry name" value="PK beta-barrel domain-like"/>
    <property type="match status" value="1"/>
</dbReference>
<evidence type="ECO:0000256" key="17">
    <source>
        <dbReference type="NCBIfam" id="TIGR01064"/>
    </source>
</evidence>
<comment type="catalytic activity">
    <reaction evidence="18">
        <text>pyruvate + ATP = phosphoenolpyruvate + ADP + H(+)</text>
        <dbReference type="Rhea" id="RHEA:18157"/>
        <dbReference type="ChEBI" id="CHEBI:15361"/>
        <dbReference type="ChEBI" id="CHEBI:15378"/>
        <dbReference type="ChEBI" id="CHEBI:30616"/>
        <dbReference type="ChEBI" id="CHEBI:58702"/>
        <dbReference type="ChEBI" id="CHEBI:456216"/>
        <dbReference type="EC" id="2.7.1.40"/>
    </reaction>
</comment>
<evidence type="ECO:0000256" key="5">
    <source>
        <dbReference type="ARBA" id="ARBA00008663"/>
    </source>
</evidence>
<dbReference type="NCBIfam" id="NF004491">
    <property type="entry name" value="PRK05826.1"/>
    <property type="match status" value="1"/>
</dbReference>
<dbReference type="AlphaFoldDB" id="A0A1M4VVL6"/>
<dbReference type="Pfam" id="PF02887">
    <property type="entry name" value="PK_C"/>
    <property type="match status" value="1"/>
</dbReference>
<evidence type="ECO:0000256" key="9">
    <source>
        <dbReference type="ARBA" id="ARBA00022723"/>
    </source>
</evidence>
<keyword evidence="13 18" id="KW-0460">Magnesium</keyword>
<dbReference type="PROSITE" id="PS00110">
    <property type="entry name" value="PYRUVATE_KINASE"/>
    <property type="match status" value="1"/>
</dbReference>
<keyword evidence="10" id="KW-0547">Nucleotide-binding</keyword>
<dbReference type="Gene3D" id="3.50.30.10">
    <property type="entry name" value="Phosphohistidine domain"/>
    <property type="match status" value="1"/>
</dbReference>
<keyword evidence="11 18" id="KW-0418">Kinase</keyword>
<dbReference type="NCBIfam" id="TIGR01064">
    <property type="entry name" value="pyruv_kin"/>
    <property type="match status" value="1"/>
</dbReference>
<dbReference type="STRING" id="1120975.SAMN02746064_01072"/>
<dbReference type="SUPFAM" id="SSF52935">
    <property type="entry name" value="PK C-terminal domain-like"/>
    <property type="match status" value="1"/>
</dbReference>
<evidence type="ECO:0000256" key="4">
    <source>
        <dbReference type="ARBA" id="ARBA00006237"/>
    </source>
</evidence>
<dbReference type="InterPro" id="IPR001697">
    <property type="entry name" value="Pyr_Knase"/>
</dbReference>
<dbReference type="InterPro" id="IPR036918">
    <property type="entry name" value="Pyrv_Knase_C_sf"/>
</dbReference>
<dbReference type="InterPro" id="IPR008279">
    <property type="entry name" value="PEP-util_enz_mobile_dom"/>
</dbReference>
<dbReference type="Pfam" id="PF00224">
    <property type="entry name" value="PK"/>
    <property type="match status" value="1"/>
</dbReference>
<comment type="pathway">
    <text evidence="3 18">Carbohydrate degradation; glycolysis; pyruvate from D-glyceraldehyde 3-phosphate: step 5/5.</text>
</comment>
<feature type="domain" description="Pyruvate kinase C-terminal" evidence="21">
    <location>
        <begin position="357"/>
        <end position="467"/>
    </location>
</feature>
<evidence type="ECO:0000256" key="13">
    <source>
        <dbReference type="ARBA" id="ARBA00022842"/>
    </source>
</evidence>
<dbReference type="Proteomes" id="UP000184251">
    <property type="component" value="Unassembled WGS sequence"/>
</dbReference>
<dbReference type="GO" id="GO:0000287">
    <property type="term" value="F:magnesium ion binding"/>
    <property type="evidence" value="ECO:0007669"/>
    <property type="project" value="UniProtKB-UniRule"/>
</dbReference>
<dbReference type="Gene3D" id="3.40.1380.20">
    <property type="entry name" value="Pyruvate kinase, C-terminal domain"/>
    <property type="match status" value="1"/>
</dbReference>
<name>A0A1M4VVL6_9FIRM</name>
<evidence type="ECO:0000256" key="8">
    <source>
        <dbReference type="ARBA" id="ARBA00022679"/>
    </source>
</evidence>
<dbReference type="InterPro" id="IPR040442">
    <property type="entry name" value="Pyrv_kinase-like_dom_sf"/>
</dbReference>
<evidence type="ECO:0000256" key="10">
    <source>
        <dbReference type="ARBA" id="ARBA00022741"/>
    </source>
</evidence>
<dbReference type="NCBIfam" id="NF004978">
    <property type="entry name" value="PRK06354.1"/>
    <property type="match status" value="1"/>
</dbReference>
<dbReference type="InterPro" id="IPR015793">
    <property type="entry name" value="Pyrv_Knase_brl"/>
</dbReference>
<dbReference type="SUPFAM" id="SSF51621">
    <property type="entry name" value="Phosphoenolpyruvate/pyruvate domain"/>
    <property type="match status" value="1"/>
</dbReference>
<keyword evidence="9" id="KW-0479">Metal-binding</keyword>
<evidence type="ECO:0000313" key="23">
    <source>
        <dbReference type="Proteomes" id="UP000184251"/>
    </source>
</evidence>
<evidence type="ECO:0000256" key="3">
    <source>
        <dbReference type="ARBA" id="ARBA00004997"/>
    </source>
</evidence>
<evidence type="ECO:0000256" key="11">
    <source>
        <dbReference type="ARBA" id="ARBA00022777"/>
    </source>
</evidence>
<evidence type="ECO:0000256" key="16">
    <source>
        <dbReference type="ARBA" id="ARBA00023317"/>
    </source>
</evidence>
<evidence type="ECO:0000259" key="19">
    <source>
        <dbReference type="Pfam" id="PF00224"/>
    </source>
</evidence>
<comment type="cofactor">
    <cofactor evidence="1">
        <name>Mg(2+)</name>
        <dbReference type="ChEBI" id="CHEBI:18420"/>
    </cofactor>
</comment>
<evidence type="ECO:0000256" key="2">
    <source>
        <dbReference type="ARBA" id="ARBA00001958"/>
    </source>
</evidence>
<keyword evidence="16 22" id="KW-0670">Pyruvate</keyword>
<evidence type="ECO:0000256" key="18">
    <source>
        <dbReference type="RuleBase" id="RU000504"/>
    </source>
</evidence>
<dbReference type="InterPro" id="IPR018209">
    <property type="entry name" value="Pyrv_Knase_AS"/>
</dbReference>
<comment type="similarity">
    <text evidence="4">In the C-terminal section; belongs to the PEP-utilizing enzyme family.</text>
</comment>
<sequence>MRKTKIVCTLGPASESKEMITKLVETGMNVSRLNFSHGSYPEHKNKIDLIKEVRKELNTPIAILLDTKGPEIRIKQFAQGKINLEKGDDFILTTEDVIGDQSKVAVTYPNLSNEVKEGNVILADDGLIQFNVIKVEGSDIHCKVENGGELGNNKSLNFPDVNIQLPAITQKDIDDIVFGIGEDIDIIAASFVRKREDVLSIRKVLEDNGGDHIQIISKIENREGVNNIDDILAVSDGIMVARGDLGVEISPEEVPLVQKDIIKKCNRAGKPVITATQMLDSMIRNPRPTRAEVTDVANAVFDGTDAIMLSGETAAGKYPLDAVATMNRIALKTETSEEYKRLVTHKFTGEISVTNVVSHSTCATAEQLKASAIITATSSGHTARMVSKFRPTSPIIAITDDERVQRRLAVVWGVHCVVTEFFENTDLLFDESLLIAVQEGLLECGDLVVISAGVPLGVKGTTNLMKVQTIGNVLLRGSGIGKKAVTAKARVFKGENNSFEEGDIVIAEGIDETLIPYVKGASGIVTEEAGFTSQGAIAALQFNIPIILGVEGAVSQIEDGGLITIDPQGGYIYKGRARVL</sequence>
<dbReference type="InterPro" id="IPR036637">
    <property type="entry name" value="Phosphohistidine_dom_sf"/>
</dbReference>
<organism evidence="22 23">
    <name type="scientific">Alkalibacter saccharofermentans DSM 14828</name>
    <dbReference type="NCBI Taxonomy" id="1120975"/>
    <lineage>
        <taxon>Bacteria</taxon>
        <taxon>Bacillati</taxon>
        <taxon>Bacillota</taxon>
        <taxon>Clostridia</taxon>
        <taxon>Eubacteriales</taxon>
        <taxon>Eubacteriaceae</taxon>
        <taxon>Alkalibacter</taxon>
    </lineage>
</organism>
<evidence type="ECO:0000313" key="22">
    <source>
        <dbReference type="EMBL" id="SHE72913.1"/>
    </source>
</evidence>
<dbReference type="SUPFAM" id="SSF52009">
    <property type="entry name" value="Phosphohistidine domain"/>
    <property type="match status" value="1"/>
</dbReference>
<evidence type="ECO:0000256" key="15">
    <source>
        <dbReference type="ARBA" id="ARBA00023152"/>
    </source>
</evidence>
<evidence type="ECO:0000256" key="1">
    <source>
        <dbReference type="ARBA" id="ARBA00001946"/>
    </source>
</evidence>
<dbReference type="EMBL" id="FQTU01000006">
    <property type="protein sequence ID" value="SHE72913.1"/>
    <property type="molecule type" value="Genomic_DNA"/>
</dbReference>
<gene>
    <name evidence="22" type="ORF">SAMN02746064_01072</name>
</gene>
<dbReference type="PANTHER" id="PTHR11817">
    <property type="entry name" value="PYRUVATE KINASE"/>
    <property type="match status" value="1"/>
</dbReference>
<dbReference type="SUPFAM" id="SSF50800">
    <property type="entry name" value="PK beta-barrel domain-like"/>
    <property type="match status" value="1"/>
</dbReference>
<evidence type="ECO:0000256" key="7">
    <source>
        <dbReference type="ARBA" id="ARBA00018587"/>
    </source>
</evidence>
<dbReference type="RefSeq" id="WP_073270060.1">
    <property type="nucleotide sequence ID" value="NZ_FQTU01000006.1"/>
</dbReference>
<dbReference type="EC" id="2.7.1.40" evidence="6 17"/>
<keyword evidence="14" id="KW-0630">Potassium</keyword>
<dbReference type="InterPro" id="IPR011037">
    <property type="entry name" value="Pyrv_Knase-like_insert_dom_sf"/>
</dbReference>
<dbReference type="GO" id="GO:0005524">
    <property type="term" value="F:ATP binding"/>
    <property type="evidence" value="ECO:0007669"/>
    <property type="project" value="UniProtKB-KW"/>
</dbReference>
<evidence type="ECO:0000256" key="14">
    <source>
        <dbReference type="ARBA" id="ARBA00022958"/>
    </source>
</evidence>
<dbReference type="GO" id="GO:0006950">
    <property type="term" value="P:response to stress"/>
    <property type="evidence" value="ECO:0007669"/>
    <property type="project" value="UniProtKB-ARBA"/>
</dbReference>
<keyword evidence="8 18" id="KW-0808">Transferase</keyword>
<accession>A0A1M4VVL6</accession>
<dbReference type="PRINTS" id="PR01050">
    <property type="entry name" value="PYRUVTKNASE"/>
</dbReference>
<evidence type="ECO:0000259" key="20">
    <source>
        <dbReference type="Pfam" id="PF00391"/>
    </source>
</evidence>
<dbReference type="GO" id="GO:0030955">
    <property type="term" value="F:potassium ion binding"/>
    <property type="evidence" value="ECO:0007669"/>
    <property type="project" value="UniProtKB-UniRule"/>
</dbReference>
<protein>
    <recommendedName>
        <fullName evidence="7 17">Pyruvate kinase</fullName>
        <ecNumber evidence="6 17">2.7.1.40</ecNumber>
    </recommendedName>
</protein>
<dbReference type="OrthoDB" id="9812123at2"/>
<dbReference type="InterPro" id="IPR015813">
    <property type="entry name" value="Pyrv/PenolPyrv_kinase-like_dom"/>
</dbReference>
<dbReference type="FunFam" id="3.20.20.60:FF:000001">
    <property type="entry name" value="Pyruvate kinase"/>
    <property type="match status" value="1"/>
</dbReference>
<keyword evidence="12" id="KW-0067">ATP-binding</keyword>
<proteinExistence type="inferred from homology"/>
<evidence type="ECO:0000256" key="12">
    <source>
        <dbReference type="ARBA" id="ARBA00022840"/>
    </source>
</evidence>
<keyword evidence="15 18" id="KW-0324">Glycolysis</keyword>
<dbReference type="GO" id="GO:0004743">
    <property type="term" value="F:pyruvate kinase activity"/>
    <property type="evidence" value="ECO:0007669"/>
    <property type="project" value="UniProtKB-UniRule"/>
</dbReference>
<comment type="similarity">
    <text evidence="5 18">Belongs to the pyruvate kinase family.</text>
</comment>